<gene>
    <name evidence="1" type="ORF">H8Q88_03655</name>
</gene>
<organism evidence="1 2">
    <name type="scientific">Vibrio metschnikovii</name>
    <dbReference type="NCBI Taxonomy" id="28172"/>
    <lineage>
        <taxon>Bacteria</taxon>
        <taxon>Pseudomonadati</taxon>
        <taxon>Pseudomonadota</taxon>
        <taxon>Gammaproteobacteria</taxon>
        <taxon>Vibrionales</taxon>
        <taxon>Vibrionaceae</taxon>
        <taxon>Vibrio</taxon>
    </lineage>
</organism>
<dbReference type="Pfam" id="PF10014">
    <property type="entry name" value="2OG-Fe_Oxy_2"/>
    <property type="match status" value="1"/>
</dbReference>
<proteinExistence type="predicted"/>
<keyword evidence="1" id="KW-0560">Oxidoreductase</keyword>
<dbReference type="Proteomes" id="UP000615796">
    <property type="component" value="Unassembled WGS sequence"/>
</dbReference>
<reference evidence="1" key="1">
    <citation type="submission" date="2020-08" db="EMBL/GenBank/DDBJ databases">
        <title>Genome Sequencing and Pan-Genome Analysis of Migratory bird Vibrio Strains, Inner Mongolia.</title>
        <authorList>
            <person name="Zheng L."/>
        </authorList>
    </citation>
    <scope>NUCLEOTIDE SEQUENCE</scope>
    <source>
        <strain evidence="1">M13F</strain>
    </source>
</reference>
<dbReference type="GO" id="GO:0051213">
    <property type="term" value="F:dioxygenase activity"/>
    <property type="evidence" value="ECO:0007669"/>
    <property type="project" value="UniProtKB-KW"/>
</dbReference>
<evidence type="ECO:0000313" key="2">
    <source>
        <dbReference type="Proteomes" id="UP000615796"/>
    </source>
</evidence>
<dbReference type="InterPro" id="IPR018724">
    <property type="entry name" value="2OG-Fe_dioxygenase"/>
</dbReference>
<accession>A0A9X0UHM5</accession>
<keyword evidence="1" id="KW-0223">Dioxygenase</keyword>
<dbReference type="Gene3D" id="2.60.120.620">
    <property type="entry name" value="q2cbj1_9rhob like domain"/>
    <property type="match status" value="1"/>
</dbReference>
<sequence>MSVGDLAYIDDSKFYHGVSEIKPINKDEESIRDMLVITFKKVN</sequence>
<evidence type="ECO:0000313" key="1">
    <source>
        <dbReference type="EMBL" id="MBC5850056.1"/>
    </source>
</evidence>
<dbReference type="AlphaFoldDB" id="A0A9X0UHM5"/>
<protein>
    <submittedName>
        <fullName evidence="1">2OG-Fe dioxygenase family protein</fullName>
    </submittedName>
</protein>
<keyword evidence="2" id="KW-1185">Reference proteome</keyword>
<dbReference type="EMBL" id="JACRUP010000001">
    <property type="protein sequence ID" value="MBC5850056.1"/>
    <property type="molecule type" value="Genomic_DNA"/>
</dbReference>
<name>A0A9X0UHM5_VIBME</name>
<comment type="caution">
    <text evidence="1">The sequence shown here is derived from an EMBL/GenBank/DDBJ whole genome shotgun (WGS) entry which is preliminary data.</text>
</comment>